<keyword evidence="10" id="KW-1185">Reference proteome</keyword>
<comment type="similarity">
    <text evidence="2">Belongs to the bacterial sugar transferase family.</text>
</comment>
<dbReference type="PANTHER" id="PTHR30576">
    <property type="entry name" value="COLANIC BIOSYNTHESIS UDP-GLUCOSE LIPID CARRIER TRANSFERASE"/>
    <property type="match status" value="1"/>
</dbReference>
<evidence type="ECO:0000256" key="6">
    <source>
        <dbReference type="ARBA" id="ARBA00023136"/>
    </source>
</evidence>
<dbReference type="Gene3D" id="3.40.50.720">
    <property type="entry name" value="NAD(P)-binding Rossmann-like Domain"/>
    <property type="match status" value="1"/>
</dbReference>
<evidence type="ECO:0000256" key="1">
    <source>
        <dbReference type="ARBA" id="ARBA00004141"/>
    </source>
</evidence>
<accession>A0A8T9SV67</accession>
<evidence type="ECO:0000259" key="8">
    <source>
        <dbReference type="Pfam" id="PF02397"/>
    </source>
</evidence>
<evidence type="ECO:0000256" key="5">
    <source>
        <dbReference type="ARBA" id="ARBA00022989"/>
    </source>
</evidence>
<evidence type="ECO:0000313" key="9">
    <source>
        <dbReference type="EMBL" id="UOR03659.1"/>
    </source>
</evidence>
<dbReference type="EMBL" id="CP095053">
    <property type="protein sequence ID" value="UOR03659.1"/>
    <property type="molecule type" value="Genomic_DNA"/>
</dbReference>
<dbReference type="Pfam" id="PF02397">
    <property type="entry name" value="Bac_transf"/>
    <property type="match status" value="1"/>
</dbReference>
<evidence type="ECO:0000256" key="4">
    <source>
        <dbReference type="ARBA" id="ARBA00022692"/>
    </source>
</evidence>
<keyword evidence="3 9" id="KW-0808">Transferase</keyword>
<dbReference type="GO" id="GO:0089702">
    <property type="term" value="F:undecaprenyl-phosphate glucose phosphotransferase activity"/>
    <property type="evidence" value="ECO:0007669"/>
    <property type="project" value="UniProtKB-EC"/>
</dbReference>
<name>A0A8T9SV67_9BACT</name>
<dbReference type="GO" id="GO:0016020">
    <property type="term" value="C:membrane"/>
    <property type="evidence" value="ECO:0007669"/>
    <property type="project" value="UniProtKB-SubCell"/>
</dbReference>
<dbReference type="NCBIfam" id="TIGR03023">
    <property type="entry name" value="WcaJ_sugtrans"/>
    <property type="match status" value="1"/>
</dbReference>
<proteinExistence type="inferred from homology"/>
<feature type="transmembrane region" description="Helical" evidence="7">
    <location>
        <begin position="12"/>
        <end position="31"/>
    </location>
</feature>
<sequence>MERYTYYNNSQRLILPIVDSLIIFGVFRLTAHHLLGTWQFDGYYSLFFAVFALLWWIISGQYANIYRVDRLISYPEKLRNLLLAFMIHAAVLMSGALVLKVYWLPMPYLLAMYGAMMAGIVAGRFLLAFLRRTYQQHFARPHSRFVMAGTSSSARQLQEFLSLHDPVGNQFMGFFTDDKVPQGMEHMMRGGIDQLKDFCKQNQIDEIYFAMPLDQHELVQDLSGFADDHFISFRIIPDFQGTMRQDINVYYYNHLPILTVRQHPLGFRPNQLMKRAFDIAFSGMVILFIFPIIMPILALIIKLDSKGPVFFKQMRPGKRNQLFPCYKLRTMRTDMVVELQATKGDARITRVGRFLRKSSLDEIPQFFNVLLGHMSVVGPRPNMVSQLEEYSKQIRTYPMRHTVTPGITGYAQVNGYRGETRADGAMEKRVEYDLKYVENWSFLLDLKIIGKTVWNMVHGEENAY</sequence>
<keyword evidence="4 7" id="KW-0812">Transmembrane</keyword>
<evidence type="ECO:0000256" key="7">
    <source>
        <dbReference type="SAM" id="Phobius"/>
    </source>
</evidence>
<dbReference type="Proteomes" id="UP000829925">
    <property type="component" value="Chromosome"/>
</dbReference>
<feature type="transmembrane region" description="Helical" evidence="7">
    <location>
        <begin position="81"/>
        <end position="104"/>
    </location>
</feature>
<dbReference type="RefSeq" id="WP_245090586.1">
    <property type="nucleotide sequence ID" value="NZ_CP095053.1"/>
</dbReference>
<feature type="transmembrane region" description="Helical" evidence="7">
    <location>
        <begin position="110"/>
        <end position="130"/>
    </location>
</feature>
<dbReference type="AlphaFoldDB" id="A0A8T9SV67"/>
<dbReference type="InterPro" id="IPR017475">
    <property type="entry name" value="EPS_sugar_tfrase"/>
</dbReference>
<organism evidence="9 10">
    <name type="scientific">Hymenobacter aerilatus</name>
    <dbReference type="NCBI Taxonomy" id="2932251"/>
    <lineage>
        <taxon>Bacteria</taxon>
        <taxon>Pseudomonadati</taxon>
        <taxon>Bacteroidota</taxon>
        <taxon>Cytophagia</taxon>
        <taxon>Cytophagales</taxon>
        <taxon>Hymenobacteraceae</taxon>
        <taxon>Hymenobacter</taxon>
    </lineage>
</organism>
<evidence type="ECO:0000256" key="2">
    <source>
        <dbReference type="ARBA" id="ARBA00006464"/>
    </source>
</evidence>
<evidence type="ECO:0000313" key="10">
    <source>
        <dbReference type="Proteomes" id="UP000829925"/>
    </source>
</evidence>
<keyword evidence="5 7" id="KW-1133">Transmembrane helix</keyword>
<gene>
    <name evidence="9" type="ORF">MUN82_11935</name>
</gene>
<dbReference type="EC" id="2.7.8.31" evidence="9"/>
<evidence type="ECO:0000256" key="3">
    <source>
        <dbReference type="ARBA" id="ARBA00022679"/>
    </source>
</evidence>
<keyword evidence="6 7" id="KW-0472">Membrane</keyword>
<feature type="transmembrane region" description="Helical" evidence="7">
    <location>
        <begin position="276"/>
        <end position="301"/>
    </location>
</feature>
<dbReference type="Pfam" id="PF13727">
    <property type="entry name" value="CoA_binding_3"/>
    <property type="match status" value="1"/>
</dbReference>
<dbReference type="InterPro" id="IPR003362">
    <property type="entry name" value="Bact_transf"/>
</dbReference>
<protein>
    <submittedName>
        <fullName evidence="9">Undecaprenyl-phosphate glucose phosphotransferase</fullName>
        <ecNumber evidence="9">2.7.8.31</ecNumber>
    </submittedName>
</protein>
<comment type="subcellular location">
    <subcellularLocation>
        <location evidence="1">Membrane</location>
        <topology evidence="1">Multi-pass membrane protein</topology>
    </subcellularLocation>
</comment>
<feature type="transmembrane region" description="Helical" evidence="7">
    <location>
        <begin position="43"/>
        <end position="60"/>
    </location>
</feature>
<dbReference type="InterPro" id="IPR017473">
    <property type="entry name" value="Undecaprenyl-P_gluc_Ptfrase"/>
</dbReference>
<dbReference type="NCBIfam" id="TIGR03025">
    <property type="entry name" value="EPS_sugtrans"/>
    <property type="match status" value="1"/>
</dbReference>
<reference evidence="9 10" key="1">
    <citation type="submission" date="2022-04" db="EMBL/GenBank/DDBJ databases">
        <title>Hymenobacter sp. isolated from the air.</title>
        <authorList>
            <person name="Won M."/>
            <person name="Lee C.-M."/>
            <person name="Woen H.-Y."/>
            <person name="Kwon S.-W."/>
        </authorList>
    </citation>
    <scope>NUCLEOTIDE SEQUENCE [LARGE SCALE GENOMIC DNA]</scope>
    <source>
        <strain evidence="10">5413 J-13</strain>
    </source>
</reference>
<dbReference type="KEGG" id="haei:MUN82_11935"/>
<dbReference type="PANTHER" id="PTHR30576:SF0">
    <property type="entry name" value="UNDECAPRENYL-PHOSPHATE N-ACETYLGALACTOSAMINYL 1-PHOSPHATE TRANSFERASE-RELATED"/>
    <property type="match status" value="1"/>
</dbReference>
<feature type="domain" description="Bacterial sugar transferase" evidence="8">
    <location>
        <begin position="274"/>
        <end position="457"/>
    </location>
</feature>